<dbReference type="Gene3D" id="3.40.50.880">
    <property type="match status" value="1"/>
</dbReference>
<feature type="signal peptide" evidence="1">
    <location>
        <begin position="1"/>
        <end position="26"/>
    </location>
</feature>
<dbReference type="RefSeq" id="WP_232498752.1">
    <property type="nucleotide sequence ID" value="NZ_BAAANH010000005.1"/>
</dbReference>
<dbReference type="Proteomes" id="UP001500506">
    <property type="component" value="Unassembled WGS sequence"/>
</dbReference>
<accession>A0ABP4X3W4</accession>
<name>A0ABP4X3W4_9MICO</name>
<evidence type="ECO:0000256" key="1">
    <source>
        <dbReference type="SAM" id="SignalP"/>
    </source>
</evidence>
<feature type="chain" id="PRO_5045431275" description="Cyanophycinase" evidence="1">
    <location>
        <begin position="27"/>
        <end position="433"/>
    </location>
</feature>
<evidence type="ECO:0000313" key="2">
    <source>
        <dbReference type="EMBL" id="GAA1764796.1"/>
    </source>
</evidence>
<keyword evidence="1" id="KW-0732">Signal</keyword>
<dbReference type="EMBL" id="BAAANH010000005">
    <property type="protein sequence ID" value="GAA1764796.1"/>
    <property type="molecule type" value="Genomic_DNA"/>
</dbReference>
<protein>
    <recommendedName>
        <fullName evidence="4">Cyanophycinase</fullName>
    </recommendedName>
</protein>
<evidence type="ECO:0008006" key="4">
    <source>
        <dbReference type="Google" id="ProtNLM"/>
    </source>
</evidence>
<proteinExistence type="predicted"/>
<dbReference type="PANTHER" id="PTHR36175:SF1">
    <property type="entry name" value="CYANOPHYCINASE"/>
    <property type="match status" value="1"/>
</dbReference>
<organism evidence="2 3">
    <name type="scientific">Agromyces humatus</name>
    <dbReference type="NCBI Taxonomy" id="279573"/>
    <lineage>
        <taxon>Bacteria</taxon>
        <taxon>Bacillati</taxon>
        <taxon>Actinomycetota</taxon>
        <taxon>Actinomycetes</taxon>
        <taxon>Micrococcales</taxon>
        <taxon>Microbacteriaceae</taxon>
        <taxon>Agromyces</taxon>
    </lineage>
</organism>
<dbReference type="PANTHER" id="PTHR36175">
    <property type="entry name" value="CYANOPHYCINASE"/>
    <property type="match status" value="1"/>
</dbReference>
<keyword evidence="3" id="KW-1185">Reference proteome</keyword>
<evidence type="ECO:0000313" key="3">
    <source>
        <dbReference type="Proteomes" id="UP001500506"/>
    </source>
</evidence>
<comment type="caution">
    <text evidence="2">The sequence shown here is derived from an EMBL/GenBank/DDBJ whole genome shotgun (WGS) entry which is preliminary data.</text>
</comment>
<sequence length="433" mass="45327">MKRRIAPALATGLALWLICGSVPAHAQQAAAQPSSRDSAGSLVLIGGKLSENATILSKIVELADPDGVGPVGPRIAIITAAAAPATTSEEGTDPNENNAQANGLYYADLFAQFGAETYLVPIDEAVDFEGDPYVPANAQRDDVADEIRASTGVFLGGGDQMRYIRSLLECDGGQANEAYRRCSDTPVLSAVRDVLDHDGVVAGVSAGLTIQQSADMVTGGESYQGWRDGSSKGYLDDATALASIPYGGFGFFDEALLDSHFGTWGRQARMIRLAADTGNPRILGVDETTALVYDRSARTGGVIGEGGASIIDVDRRDVRGQTAQDVRWTRLVAGDAYDFGRGRALPGTERTNTVGTGAAPSEVADIWDSIDGAGNSGTLTELGLALVTSSGSVASGVTFEGGPTFRTTLTRDRHTSWWPSGGFEQLRMDIAAE</sequence>
<gene>
    <name evidence="2" type="ORF">GCM10009747_25900</name>
</gene>
<reference evidence="3" key="1">
    <citation type="journal article" date="2019" name="Int. J. Syst. Evol. Microbiol.">
        <title>The Global Catalogue of Microorganisms (GCM) 10K type strain sequencing project: providing services to taxonomists for standard genome sequencing and annotation.</title>
        <authorList>
            <consortium name="The Broad Institute Genomics Platform"/>
            <consortium name="The Broad Institute Genome Sequencing Center for Infectious Disease"/>
            <person name="Wu L."/>
            <person name="Ma J."/>
        </authorList>
    </citation>
    <scope>NUCLEOTIDE SEQUENCE [LARGE SCALE GENOMIC DNA]</scope>
    <source>
        <strain evidence="3">JCM 14319</strain>
    </source>
</reference>
<dbReference type="InterPro" id="IPR029062">
    <property type="entry name" value="Class_I_gatase-like"/>
</dbReference>
<dbReference type="SUPFAM" id="SSF52317">
    <property type="entry name" value="Class I glutamine amidotransferase-like"/>
    <property type="match status" value="1"/>
</dbReference>